<evidence type="ECO:0000256" key="1">
    <source>
        <dbReference type="SAM" id="MobiDB-lite"/>
    </source>
</evidence>
<feature type="chain" id="PRO_5039529422" evidence="2">
    <location>
        <begin position="20"/>
        <end position="357"/>
    </location>
</feature>
<gene>
    <name evidence="3" type="ORF">CSX02_12680</name>
</gene>
<evidence type="ECO:0000313" key="4">
    <source>
        <dbReference type="Proteomes" id="UP000224563"/>
    </source>
</evidence>
<dbReference type="RefSeq" id="WP_031543682.1">
    <property type="nucleotide sequence ID" value="NZ_JANSWH010000101.1"/>
</dbReference>
<accession>A0A2G3DZX1</accession>
<evidence type="ECO:0000256" key="2">
    <source>
        <dbReference type="SAM" id="SignalP"/>
    </source>
</evidence>
<keyword evidence="4" id="KW-1185">Reference proteome</keyword>
<name>A0A2G3DZX1_9FIRM</name>
<reference evidence="3 4" key="1">
    <citation type="submission" date="2017-10" db="EMBL/GenBank/DDBJ databases">
        <title>Resolving the taxonomy of Roseburia spp., Eubacterium rectale and Agathobacter spp. through phylogenomic analysis.</title>
        <authorList>
            <person name="Sheridan P.O."/>
            <person name="Walker A.W."/>
            <person name="Duncan S.H."/>
            <person name="Scott K.P."/>
            <person name="Toole P.W.O."/>
            <person name="Luis P."/>
            <person name="Flint H.J."/>
        </authorList>
    </citation>
    <scope>NUCLEOTIDE SEQUENCE [LARGE SCALE GENOMIC DNA]</scope>
    <source>
        <strain evidence="3 4">JK623</strain>
    </source>
</reference>
<dbReference type="Proteomes" id="UP000224563">
    <property type="component" value="Unassembled WGS sequence"/>
</dbReference>
<dbReference type="SUPFAM" id="SSF54534">
    <property type="entry name" value="FKBP-like"/>
    <property type="match status" value="1"/>
</dbReference>
<organism evidence="3 4">
    <name type="scientific">Agathobacter ruminis</name>
    <dbReference type="NCBI Taxonomy" id="1712665"/>
    <lineage>
        <taxon>Bacteria</taxon>
        <taxon>Bacillati</taxon>
        <taxon>Bacillota</taxon>
        <taxon>Clostridia</taxon>
        <taxon>Lachnospirales</taxon>
        <taxon>Lachnospiraceae</taxon>
        <taxon>Agathobacter</taxon>
    </lineage>
</organism>
<protein>
    <submittedName>
        <fullName evidence="3">Uncharacterized protein</fullName>
    </submittedName>
</protein>
<feature type="signal peptide" evidence="2">
    <location>
        <begin position="1"/>
        <end position="19"/>
    </location>
</feature>
<dbReference type="GO" id="GO:0003755">
    <property type="term" value="F:peptidyl-prolyl cis-trans isomerase activity"/>
    <property type="evidence" value="ECO:0007669"/>
    <property type="project" value="InterPro"/>
</dbReference>
<dbReference type="EMBL" id="PDYG01000134">
    <property type="protein sequence ID" value="PHU36430.1"/>
    <property type="molecule type" value="Genomic_DNA"/>
</dbReference>
<dbReference type="Gene3D" id="3.10.50.40">
    <property type="match status" value="1"/>
</dbReference>
<feature type="compositionally biased region" description="Polar residues" evidence="1">
    <location>
        <begin position="347"/>
        <end position="357"/>
    </location>
</feature>
<dbReference type="InterPro" id="IPR046357">
    <property type="entry name" value="PPIase_dom_sf"/>
</dbReference>
<feature type="region of interest" description="Disordered" evidence="1">
    <location>
        <begin position="338"/>
        <end position="357"/>
    </location>
</feature>
<keyword evidence="2" id="KW-0732">Signal</keyword>
<reference evidence="3 4" key="2">
    <citation type="submission" date="2017-10" db="EMBL/GenBank/DDBJ databases">
        <authorList>
            <person name="Banno H."/>
            <person name="Chua N.-H."/>
        </authorList>
    </citation>
    <scope>NUCLEOTIDE SEQUENCE [LARGE SCALE GENOMIC DNA]</scope>
    <source>
        <strain evidence="3 4">JK623</strain>
    </source>
</reference>
<evidence type="ECO:0000313" key="3">
    <source>
        <dbReference type="EMBL" id="PHU36430.1"/>
    </source>
</evidence>
<dbReference type="PROSITE" id="PS51257">
    <property type="entry name" value="PROKAR_LIPOPROTEIN"/>
    <property type="match status" value="1"/>
</dbReference>
<comment type="caution">
    <text evidence="3">The sequence shown here is derived from an EMBL/GenBank/DDBJ whole genome shotgun (WGS) entry which is preliminary data.</text>
</comment>
<dbReference type="AlphaFoldDB" id="A0A2G3DZX1"/>
<sequence>MKFKSMRAIALAGVLAASALTGCGINKDATVAVLGNQEIKLGVANFYARYQQASFSDYISYYASYYQYEDPWHEDLMSSGDTTENSIKSSVMETVHEWYTLKAHMDEYKVALTDEQEEKIKKAATDFMEANSEEALAELGATQEIVEEVLRLNTIQHMMREAIIADVDTNVSDAEANMRAYSIITIPIGTHYEADGSQKEYTDDEVQQMTAKAKEFVARAKSADDKTYEDLAKEYEYTASAATYDADNDTLDAQLKEALDGLKAGEDATLVTTDANLYIVKITAETDKEATENNRKSIISDRQDKKYNEVLSKWQEDDGWEIKEKVWSKVVFDDFFSTSTEEDTENGTEVGTETSTQ</sequence>
<proteinExistence type="predicted"/>